<feature type="transmembrane region" description="Helical" evidence="1">
    <location>
        <begin position="116"/>
        <end position="136"/>
    </location>
</feature>
<gene>
    <name evidence="2" type="ORF">METZ01_LOCUS451621</name>
</gene>
<evidence type="ECO:0008006" key="3">
    <source>
        <dbReference type="Google" id="ProtNLM"/>
    </source>
</evidence>
<keyword evidence="1" id="KW-0472">Membrane</keyword>
<feature type="transmembrane region" description="Helical" evidence="1">
    <location>
        <begin position="55"/>
        <end position="75"/>
    </location>
</feature>
<organism evidence="2">
    <name type="scientific">marine metagenome</name>
    <dbReference type="NCBI Taxonomy" id="408172"/>
    <lineage>
        <taxon>unclassified sequences</taxon>
        <taxon>metagenomes</taxon>
        <taxon>ecological metagenomes</taxon>
    </lineage>
</organism>
<dbReference type="Pfam" id="PF04403">
    <property type="entry name" value="PqiA"/>
    <property type="match status" value="1"/>
</dbReference>
<reference evidence="2" key="1">
    <citation type="submission" date="2018-05" db="EMBL/GenBank/DDBJ databases">
        <authorList>
            <person name="Lanie J.A."/>
            <person name="Ng W.-L."/>
            <person name="Kazmierczak K.M."/>
            <person name="Andrzejewski T.M."/>
            <person name="Davidsen T.M."/>
            <person name="Wayne K.J."/>
            <person name="Tettelin H."/>
            <person name="Glass J.I."/>
            <person name="Rusch D."/>
            <person name="Podicherti R."/>
            <person name="Tsui H.-C.T."/>
            <person name="Winkler M.E."/>
        </authorList>
    </citation>
    <scope>NUCLEOTIDE SEQUENCE</scope>
</reference>
<protein>
    <recommendedName>
        <fullName evidence="3">Paraquat-inducible protein A</fullName>
    </recommendedName>
</protein>
<feature type="transmembrane region" description="Helical" evidence="1">
    <location>
        <begin position="87"/>
        <end position="104"/>
    </location>
</feature>
<evidence type="ECO:0000256" key="1">
    <source>
        <dbReference type="SAM" id="Phobius"/>
    </source>
</evidence>
<proteinExistence type="predicted"/>
<name>A0A382ZTA9_9ZZZZ</name>
<accession>A0A382ZTA9</accession>
<feature type="transmembrane region" description="Helical" evidence="1">
    <location>
        <begin position="7"/>
        <end position="35"/>
    </location>
</feature>
<keyword evidence="1" id="KW-0812">Transmembrane</keyword>
<dbReference type="InterPro" id="IPR007498">
    <property type="entry name" value="PqiA-like"/>
</dbReference>
<keyword evidence="1" id="KW-1133">Transmembrane helix</keyword>
<evidence type="ECO:0000313" key="2">
    <source>
        <dbReference type="EMBL" id="SVD98767.1"/>
    </source>
</evidence>
<dbReference type="EMBL" id="UINC01186512">
    <property type="protein sequence ID" value="SVD98767.1"/>
    <property type="molecule type" value="Genomic_DNA"/>
</dbReference>
<sequence length="152" mass="17436">MKDLKWTWIILSAIETVTLVLGATLPLAHVSEFWIFQNEFSIFSLTATLLSSRELLLGIVVGLFGFVIPMTKIVMRHFASFIVYKLNLHKFSMVDIFLLSFLVYSSKISSVFELELLVGFYFLLTSIVVGYLQIFLNGREERLDNENQNINS</sequence>
<dbReference type="AlphaFoldDB" id="A0A382ZTA9"/>